<comment type="similarity">
    <text evidence="1">Belongs to the sigma-70 factor family. ECF subfamily.</text>
</comment>
<dbReference type="Proteomes" id="UP000677918">
    <property type="component" value="Unassembled WGS sequence"/>
</dbReference>
<dbReference type="SUPFAM" id="SSF88659">
    <property type="entry name" value="Sigma3 and sigma4 domains of RNA polymerase sigma factors"/>
    <property type="match status" value="1"/>
</dbReference>
<dbReference type="InterPro" id="IPR039425">
    <property type="entry name" value="RNA_pol_sigma-70-like"/>
</dbReference>
<evidence type="ECO:0000256" key="1">
    <source>
        <dbReference type="ARBA" id="ARBA00010641"/>
    </source>
</evidence>
<dbReference type="Gene3D" id="1.10.10.10">
    <property type="entry name" value="Winged helix-like DNA-binding domain superfamily/Winged helix DNA-binding domain"/>
    <property type="match status" value="1"/>
</dbReference>
<proteinExistence type="inferred from homology"/>
<evidence type="ECO:0000259" key="6">
    <source>
        <dbReference type="Pfam" id="PF08281"/>
    </source>
</evidence>
<dbReference type="NCBIfam" id="TIGR02937">
    <property type="entry name" value="sigma70-ECF"/>
    <property type="match status" value="1"/>
</dbReference>
<dbReference type="InterPro" id="IPR013324">
    <property type="entry name" value="RNA_pol_sigma_r3/r4-like"/>
</dbReference>
<dbReference type="RefSeq" id="WP_213412627.1">
    <property type="nucleotide sequence ID" value="NZ_BOVK01000036.1"/>
</dbReference>
<dbReference type="Pfam" id="PF08281">
    <property type="entry name" value="Sigma70_r4_2"/>
    <property type="match status" value="1"/>
</dbReference>
<reference evidence="7" key="1">
    <citation type="submission" date="2021-04" db="EMBL/GenBank/DDBJ databases">
        <title>Draft genome sequence of Xylanibacillus composti strain K13.</title>
        <authorList>
            <person name="Uke A."/>
            <person name="Chhe C."/>
            <person name="Baramee S."/>
            <person name="Kosugi A."/>
        </authorList>
    </citation>
    <scope>NUCLEOTIDE SEQUENCE</scope>
    <source>
        <strain evidence="7">K13</strain>
    </source>
</reference>
<feature type="domain" description="RNA polymerase sigma-70 region 2" evidence="5">
    <location>
        <begin position="22"/>
        <end position="84"/>
    </location>
</feature>
<dbReference type="Gene3D" id="1.10.1740.10">
    <property type="match status" value="1"/>
</dbReference>
<dbReference type="PANTHER" id="PTHR43133:SF46">
    <property type="entry name" value="RNA POLYMERASE SIGMA-70 FACTOR ECF SUBFAMILY"/>
    <property type="match status" value="1"/>
</dbReference>
<organism evidence="7 8">
    <name type="scientific">Xylanibacillus composti</name>
    <dbReference type="NCBI Taxonomy" id="1572762"/>
    <lineage>
        <taxon>Bacteria</taxon>
        <taxon>Bacillati</taxon>
        <taxon>Bacillota</taxon>
        <taxon>Bacilli</taxon>
        <taxon>Bacillales</taxon>
        <taxon>Paenibacillaceae</taxon>
        <taxon>Xylanibacillus</taxon>
    </lineage>
</organism>
<dbReference type="Pfam" id="PF04542">
    <property type="entry name" value="Sigma70_r2"/>
    <property type="match status" value="1"/>
</dbReference>
<dbReference type="InterPro" id="IPR013325">
    <property type="entry name" value="RNA_pol_sigma_r2"/>
</dbReference>
<evidence type="ECO:0000313" key="7">
    <source>
        <dbReference type="EMBL" id="GIQ69840.1"/>
    </source>
</evidence>
<evidence type="ECO:0000256" key="3">
    <source>
        <dbReference type="ARBA" id="ARBA00023082"/>
    </source>
</evidence>
<dbReference type="InterPro" id="IPR036388">
    <property type="entry name" value="WH-like_DNA-bd_sf"/>
</dbReference>
<dbReference type="InterPro" id="IPR007627">
    <property type="entry name" value="RNA_pol_sigma70_r2"/>
</dbReference>
<evidence type="ECO:0000259" key="5">
    <source>
        <dbReference type="Pfam" id="PF04542"/>
    </source>
</evidence>
<keyword evidence="3" id="KW-0731">Sigma factor</keyword>
<evidence type="ECO:0000256" key="2">
    <source>
        <dbReference type="ARBA" id="ARBA00023015"/>
    </source>
</evidence>
<dbReference type="GO" id="GO:0003677">
    <property type="term" value="F:DNA binding"/>
    <property type="evidence" value="ECO:0007669"/>
    <property type="project" value="InterPro"/>
</dbReference>
<dbReference type="InterPro" id="IPR014284">
    <property type="entry name" value="RNA_pol_sigma-70_dom"/>
</dbReference>
<gene>
    <name evidence="7" type="primary">rpoD</name>
    <name evidence="7" type="ORF">XYCOK13_26640</name>
</gene>
<feature type="domain" description="RNA polymerase sigma factor 70 region 4 type 2" evidence="6">
    <location>
        <begin position="118"/>
        <end position="167"/>
    </location>
</feature>
<sequence length="182" mass="21344">MEPDYLKHAETLGSEEMIEIMSTYGNDVLRYAYAITGQEELAKDIAQEVFVKAHLHIRTFRGQSSFKTWLLAITRNQALNELRSGYFRKVLLFGSVRSKEEARSAEADWISEQSVTYIWDTIMGLSRKLREVLVLDLEHDLTIREMAQLLQISEGTVKSRLFRARREVERKLRCWEHEEFEA</sequence>
<dbReference type="GO" id="GO:0016987">
    <property type="term" value="F:sigma factor activity"/>
    <property type="evidence" value="ECO:0007669"/>
    <property type="project" value="UniProtKB-KW"/>
</dbReference>
<keyword evidence="2" id="KW-0805">Transcription regulation</keyword>
<dbReference type="EMBL" id="BOVK01000036">
    <property type="protein sequence ID" value="GIQ69840.1"/>
    <property type="molecule type" value="Genomic_DNA"/>
</dbReference>
<accession>A0A8J4M2G5</accession>
<dbReference type="PANTHER" id="PTHR43133">
    <property type="entry name" value="RNA POLYMERASE ECF-TYPE SIGMA FACTO"/>
    <property type="match status" value="1"/>
</dbReference>
<name>A0A8J4M2G5_9BACL</name>
<evidence type="ECO:0000313" key="8">
    <source>
        <dbReference type="Proteomes" id="UP000677918"/>
    </source>
</evidence>
<dbReference type="SUPFAM" id="SSF88946">
    <property type="entry name" value="Sigma2 domain of RNA polymerase sigma factors"/>
    <property type="match status" value="1"/>
</dbReference>
<keyword evidence="4" id="KW-0804">Transcription</keyword>
<dbReference type="GO" id="GO:0006352">
    <property type="term" value="P:DNA-templated transcription initiation"/>
    <property type="evidence" value="ECO:0007669"/>
    <property type="project" value="InterPro"/>
</dbReference>
<dbReference type="AlphaFoldDB" id="A0A8J4M2G5"/>
<comment type="caution">
    <text evidence="7">The sequence shown here is derived from an EMBL/GenBank/DDBJ whole genome shotgun (WGS) entry which is preliminary data.</text>
</comment>
<dbReference type="InterPro" id="IPR013249">
    <property type="entry name" value="RNA_pol_sigma70_r4_t2"/>
</dbReference>
<keyword evidence="8" id="KW-1185">Reference proteome</keyword>
<evidence type="ECO:0000256" key="4">
    <source>
        <dbReference type="ARBA" id="ARBA00023163"/>
    </source>
</evidence>
<protein>
    <submittedName>
        <fullName evidence="7">RNA polymerase sigma factor</fullName>
    </submittedName>
</protein>